<dbReference type="Proteomes" id="UP000681722">
    <property type="component" value="Unassembled WGS sequence"/>
</dbReference>
<dbReference type="Proteomes" id="UP000663829">
    <property type="component" value="Unassembled WGS sequence"/>
</dbReference>
<gene>
    <name evidence="2" type="ORF">GPM918_LOCUS18212</name>
    <name evidence="3" type="ORF">OVA965_LOCUS24585</name>
    <name evidence="4" type="ORF">SRO942_LOCUS18209</name>
    <name evidence="5" type="ORF">TMI583_LOCUS25306</name>
</gene>
<evidence type="ECO:0000313" key="3">
    <source>
        <dbReference type="EMBL" id="CAF1213808.1"/>
    </source>
</evidence>
<dbReference type="Proteomes" id="UP000682733">
    <property type="component" value="Unassembled WGS sequence"/>
</dbReference>
<evidence type="ECO:0000256" key="1">
    <source>
        <dbReference type="SAM" id="MobiDB-lite"/>
    </source>
</evidence>
<evidence type="ECO:0000313" key="2">
    <source>
        <dbReference type="EMBL" id="CAF1090059.1"/>
    </source>
</evidence>
<sequence length="125" mass="14252">MTYDDSDEETPGKKGKNDLFETSPSNEVTTASTTLLTGKTTIDRLERSERSNCDTLQLSPNELEMSHELVSFLKIIEDSTKILSSSIKYPSMNLYILFRRDSEEHLKDAMDDSDMLTESYLNDLK</sequence>
<dbReference type="Proteomes" id="UP000677228">
    <property type="component" value="Unassembled WGS sequence"/>
</dbReference>
<feature type="region of interest" description="Disordered" evidence="1">
    <location>
        <begin position="1"/>
        <end position="29"/>
    </location>
</feature>
<dbReference type="EMBL" id="CAJOBA010036409">
    <property type="protein sequence ID" value="CAF4022570.1"/>
    <property type="molecule type" value="Genomic_DNA"/>
</dbReference>
<proteinExistence type="predicted"/>
<comment type="caution">
    <text evidence="2">The sequence shown here is derived from an EMBL/GenBank/DDBJ whole genome shotgun (WGS) entry which is preliminary data.</text>
</comment>
<name>A0A814NG48_9BILA</name>
<protein>
    <submittedName>
        <fullName evidence="2">Uncharacterized protein</fullName>
    </submittedName>
</protein>
<accession>A0A814NG48</accession>
<evidence type="ECO:0000313" key="5">
    <source>
        <dbReference type="EMBL" id="CAF4022570.1"/>
    </source>
</evidence>
<dbReference type="EMBL" id="CAJNOQ010005207">
    <property type="protein sequence ID" value="CAF1090059.1"/>
    <property type="molecule type" value="Genomic_DNA"/>
</dbReference>
<feature type="compositionally biased region" description="Basic and acidic residues" evidence="1">
    <location>
        <begin position="10"/>
        <end position="19"/>
    </location>
</feature>
<evidence type="ECO:0000313" key="4">
    <source>
        <dbReference type="EMBL" id="CAF3855593.1"/>
    </source>
</evidence>
<dbReference type="OrthoDB" id="10045324at2759"/>
<reference evidence="2" key="1">
    <citation type="submission" date="2021-02" db="EMBL/GenBank/DDBJ databases">
        <authorList>
            <person name="Nowell W R."/>
        </authorList>
    </citation>
    <scope>NUCLEOTIDE SEQUENCE</scope>
</reference>
<evidence type="ECO:0000313" key="6">
    <source>
        <dbReference type="Proteomes" id="UP000663829"/>
    </source>
</evidence>
<dbReference type="EMBL" id="CAJOBC010005207">
    <property type="protein sequence ID" value="CAF3855593.1"/>
    <property type="molecule type" value="Genomic_DNA"/>
</dbReference>
<organism evidence="2 6">
    <name type="scientific">Didymodactylos carnosus</name>
    <dbReference type="NCBI Taxonomy" id="1234261"/>
    <lineage>
        <taxon>Eukaryota</taxon>
        <taxon>Metazoa</taxon>
        <taxon>Spiralia</taxon>
        <taxon>Gnathifera</taxon>
        <taxon>Rotifera</taxon>
        <taxon>Eurotatoria</taxon>
        <taxon>Bdelloidea</taxon>
        <taxon>Philodinida</taxon>
        <taxon>Philodinidae</taxon>
        <taxon>Didymodactylos</taxon>
    </lineage>
</organism>
<keyword evidence="6" id="KW-1185">Reference proteome</keyword>
<dbReference type="EMBL" id="CAJNOK010014873">
    <property type="protein sequence ID" value="CAF1213808.1"/>
    <property type="molecule type" value="Genomic_DNA"/>
</dbReference>
<dbReference type="AlphaFoldDB" id="A0A814NG48"/>